<proteinExistence type="predicted"/>
<dbReference type="AlphaFoldDB" id="A0AB34GD86"/>
<organism evidence="2 3">
    <name type="scientific">Eschrichtius robustus</name>
    <name type="common">California gray whale</name>
    <name type="synonym">Eschrichtius gibbosus</name>
    <dbReference type="NCBI Taxonomy" id="9764"/>
    <lineage>
        <taxon>Eukaryota</taxon>
        <taxon>Metazoa</taxon>
        <taxon>Chordata</taxon>
        <taxon>Craniata</taxon>
        <taxon>Vertebrata</taxon>
        <taxon>Euteleostomi</taxon>
        <taxon>Mammalia</taxon>
        <taxon>Eutheria</taxon>
        <taxon>Laurasiatheria</taxon>
        <taxon>Artiodactyla</taxon>
        <taxon>Whippomorpha</taxon>
        <taxon>Cetacea</taxon>
        <taxon>Mysticeti</taxon>
        <taxon>Eschrichtiidae</taxon>
        <taxon>Eschrichtius</taxon>
    </lineage>
</organism>
<dbReference type="EMBL" id="JAIQCJ010002321">
    <property type="protein sequence ID" value="KAJ8777052.1"/>
    <property type="molecule type" value="Genomic_DNA"/>
</dbReference>
<comment type="caution">
    <text evidence="2">The sequence shown here is derived from an EMBL/GenBank/DDBJ whole genome shotgun (WGS) entry which is preliminary data.</text>
</comment>
<feature type="region of interest" description="Disordered" evidence="1">
    <location>
        <begin position="42"/>
        <end position="74"/>
    </location>
</feature>
<reference evidence="2 3" key="1">
    <citation type="submission" date="2022-11" db="EMBL/GenBank/DDBJ databases">
        <title>Whole genome sequence of Eschrichtius robustus ER-17-0199.</title>
        <authorList>
            <person name="Bruniche-Olsen A."/>
            <person name="Black A.N."/>
            <person name="Fields C.J."/>
            <person name="Walden K."/>
            <person name="Dewoody J.A."/>
        </authorList>
    </citation>
    <scope>NUCLEOTIDE SEQUENCE [LARGE SCALE GENOMIC DNA]</scope>
    <source>
        <strain evidence="2">ER-17-0199</strain>
        <tissue evidence="2">Blubber</tissue>
    </source>
</reference>
<sequence length="105" mass="11043">MSGGQRFLKGLLGGVCGWTRAWRVGFAMRGCDLHAPCPEITPEVSGGQCGDSGRGRGEEDLGRGEGSDWGARREEVVMGGGGRKLYTLPALQIGGPHQGMEEAAR</sequence>
<dbReference type="Proteomes" id="UP001159641">
    <property type="component" value="Unassembled WGS sequence"/>
</dbReference>
<name>A0AB34GD86_ESCRO</name>
<evidence type="ECO:0000313" key="3">
    <source>
        <dbReference type="Proteomes" id="UP001159641"/>
    </source>
</evidence>
<gene>
    <name evidence="2" type="ORF">J1605_014916</name>
</gene>
<feature type="compositionally biased region" description="Basic and acidic residues" evidence="1">
    <location>
        <begin position="53"/>
        <end position="74"/>
    </location>
</feature>
<evidence type="ECO:0000256" key="1">
    <source>
        <dbReference type="SAM" id="MobiDB-lite"/>
    </source>
</evidence>
<accession>A0AB34GD86</accession>
<protein>
    <submittedName>
        <fullName evidence="2">Uncharacterized protein</fullName>
    </submittedName>
</protein>
<keyword evidence="3" id="KW-1185">Reference proteome</keyword>
<evidence type="ECO:0000313" key="2">
    <source>
        <dbReference type="EMBL" id="KAJ8777052.1"/>
    </source>
</evidence>